<dbReference type="RefSeq" id="YP_009031775.1">
    <property type="nucleotide sequence ID" value="NC_024139.1"/>
</dbReference>
<organism evidence="1 2">
    <name type="scientific">Escherichia phage vB_EcoS_FFH_1</name>
    <dbReference type="NCBI Taxonomy" id="1446489"/>
    <lineage>
        <taxon>Viruses</taxon>
        <taxon>Duplodnaviria</taxon>
        <taxon>Heunggongvirae</taxon>
        <taxon>Uroviricota</taxon>
        <taxon>Caudoviricetes</taxon>
        <taxon>Demerecviridae</taxon>
        <taxon>Markadamsvirinae</taxon>
        <taxon>Tequintavirus</taxon>
        <taxon>Tequintavirus FFH1</taxon>
    </lineage>
</organism>
<dbReference type="EMBL" id="KJ190157">
    <property type="protein sequence ID" value="AHN83586.1"/>
    <property type="molecule type" value="Genomic_DNA"/>
</dbReference>
<accession>A0A023MH04</accession>
<dbReference type="KEGG" id="vg:19487121"/>
<keyword evidence="2" id="KW-1185">Reference proteome</keyword>
<name>A0A023MH04_9CAUD</name>
<reference evidence="1 2" key="1">
    <citation type="journal article" date="2014" name="Genome Announc.">
        <title>Complete Genome Sequences of Two Escherichia coli O157:H7 Phages Effective in Limiting Contamination of Food Products.</title>
        <authorList>
            <person name="Hong Y."/>
            <person name="Pan Y."/>
            <person name="Harman N.J."/>
            <person name="Ebner P.D."/>
        </authorList>
    </citation>
    <scope>NUCLEOTIDE SEQUENCE [LARGE SCALE GENOMIC DNA]</scope>
</reference>
<keyword evidence="1" id="KW-0449">Lipoprotein</keyword>
<protein>
    <submittedName>
        <fullName evidence="1">Lytic conversion lipoprotein</fullName>
    </submittedName>
</protein>
<dbReference type="OrthoDB" id="22992at10239"/>
<evidence type="ECO:0000313" key="2">
    <source>
        <dbReference type="Proteomes" id="UP000026908"/>
    </source>
</evidence>
<sequence>MKKLFLALAVVILSACSTFGPKDIKCEAYYMQDHVKYKANVFDRKGDMFLVSPIMAYGSFWAPVSYFTEGNTCEGVF</sequence>
<dbReference type="PROSITE" id="PS51257">
    <property type="entry name" value="PROKAR_LIPOPROTEIN"/>
    <property type="match status" value="1"/>
</dbReference>
<dbReference type="GeneID" id="19487121"/>
<proteinExistence type="predicted"/>
<evidence type="ECO:0000313" key="1">
    <source>
        <dbReference type="EMBL" id="AHN83586.1"/>
    </source>
</evidence>
<dbReference type="Proteomes" id="UP000026908">
    <property type="component" value="Segment"/>
</dbReference>